<protein>
    <submittedName>
        <fullName evidence="1">Uncharacterized protein</fullName>
    </submittedName>
</protein>
<dbReference type="EMBL" id="MF101454">
    <property type="protein sequence ID" value="ARW69009.1"/>
    <property type="molecule type" value="Genomic_DNA"/>
</dbReference>
<dbReference type="AlphaFoldDB" id="A0A1Z1MSZ9"/>
<keyword evidence="1" id="KW-0934">Plastid</keyword>
<geneLocation type="chloroplast" evidence="1"/>
<gene>
    <name evidence="1" type="primary">ConsOrf3</name>
</gene>
<name>A0A1Z1MSZ9_9FLOR</name>
<organism evidence="1">
    <name type="scientific">Kapraunia schneideri</name>
    <dbReference type="NCBI Taxonomy" id="717899"/>
    <lineage>
        <taxon>Eukaryota</taxon>
        <taxon>Rhodophyta</taxon>
        <taxon>Florideophyceae</taxon>
        <taxon>Rhodymeniophycidae</taxon>
        <taxon>Ceramiales</taxon>
        <taxon>Rhodomelaceae</taxon>
        <taxon>Kapraunia</taxon>
    </lineage>
</organism>
<dbReference type="GeneID" id="33362092"/>
<sequence>MKKKIFLKKLDLLYISLETLTYDWNKNNNLEKKINIAYYYTNNQHYNKKQNFSLSIEYIYQTIEFITTYSLHKIAAQIIKNKKTYLKQYISKFCYSYYKNKKYYINNKSLYYKFTTKKEIDIKKDAILNLYIIYKLDKTNGIYQLTKYLKQT</sequence>
<dbReference type="RefSeq" id="YP_009399403.1">
    <property type="nucleotide sequence ID" value="NC_035296.1"/>
</dbReference>
<reference evidence="1" key="1">
    <citation type="journal article" date="2017" name="J. Phycol.">
        <title>Analysis of chloroplast genomes and a supermatrix inform reclassification of the Rhodomelaceae (Rhodophyta).</title>
        <authorList>
            <person name="Diaz-Tapia P."/>
            <person name="Maggs C.A."/>
            <person name="West J.A."/>
            <person name="Verbruggen H."/>
        </authorList>
    </citation>
    <scope>NUCLEOTIDE SEQUENCE</scope>
    <source>
        <strain evidence="1">PD1720</strain>
    </source>
</reference>
<proteinExistence type="predicted"/>
<keyword evidence="1" id="KW-0150">Chloroplast</keyword>
<accession>A0A1Z1MSZ9</accession>
<evidence type="ECO:0000313" key="1">
    <source>
        <dbReference type="EMBL" id="ARW69009.1"/>
    </source>
</evidence>